<name>A0A3P7P2S8_DIBLA</name>
<protein>
    <recommendedName>
        <fullName evidence="2">Protein UNC80 C-terminal domain-containing protein</fullName>
    </recommendedName>
</protein>
<dbReference type="AlphaFoldDB" id="A0A3P7P2S8"/>
<feature type="chain" id="PRO_5018074985" description="Protein UNC80 C-terminal domain-containing protein" evidence="1">
    <location>
        <begin position="20"/>
        <end position="133"/>
    </location>
</feature>
<dbReference type="OrthoDB" id="6277914at2759"/>
<keyword evidence="1" id="KW-0732">Signal</keyword>
<dbReference type="InterPro" id="IPR046460">
    <property type="entry name" value="UNC80_C"/>
</dbReference>
<feature type="signal peptide" evidence="1">
    <location>
        <begin position="1"/>
        <end position="19"/>
    </location>
</feature>
<dbReference type="Pfam" id="PF20262">
    <property type="entry name" value="UNC80_C"/>
    <property type="match status" value="1"/>
</dbReference>
<dbReference type="Proteomes" id="UP000281553">
    <property type="component" value="Unassembled WGS sequence"/>
</dbReference>
<sequence>MAFLGLKLILVVYSRHSLARVRQINAVLAKLTFYRSCAAQLWKFVDFMVTYRPSIFVHLVPFIRFQMMNINCETQGEQAFQQIIGQKLLGLHVPPQPTIVSLVKDLLLDLRVLQEEKRVIVFFASRYIAMVSD</sequence>
<evidence type="ECO:0000313" key="3">
    <source>
        <dbReference type="EMBL" id="VDN12256.1"/>
    </source>
</evidence>
<feature type="domain" description="Protein UNC80 C-terminal" evidence="2">
    <location>
        <begin position="1"/>
        <end position="116"/>
    </location>
</feature>
<keyword evidence="4" id="KW-1185">Reference proteome</keyword>
<evidence type="ECO:0000313" key="4">
    <source>
        <dbReference type="Proteomes" id="UP000281553"/>
    </source>
</evidence>
<evidence type="ECO:0000256" key="1">
    <source>
        <dbReference type="SAM" id="SignalP"/>
    </source>
</evidence>
<proteinExistence type="predicted"/>
<accession>A0A3P7P2S8</accession>
<organism evidence="3 4">
    <name type="scientific">Dibothriocephalus latus</name>
    <name type="common">Fish tapeworm</name>
    <name type="synonym">Diphyllobothrium latum</name>
    <dbReference type="NCBI Taxonomy" id="60516"/>
    <lineage>
        <taxon>Eukaryota</taxon>
        <taxon>Metazoa</taxon>
        <taxon>Spiralia</taxon>
        <taxon>Lophotrochozoa</taxon>
        <taxon>Platyhelminthes</taxon>
        <taxon>Cestoda</taxon>
        <taxon>Eucestoda</taxon>
        <taxon>Diphyllobothriidea</taxon>
        <taxon>Diphyllobothriidae</taxon>
        <taxon>Dibothriocephalus</taxon>
    </lineage>
</organism>
<evidence type="ECO:0000259" key="2">
    <source>
        <dbReference type="Pfam" id="PF20262"/>
    </source>
</evidence>
<gene>
    <name evidence="3" type="ORF">DILT_LOCUS8087</name>
</gene>
<reference evidence="3 4" key="1">
    <citation type="submission" date="2018-11" db="EMBL/GenBank/DDBJ databases">
        <authorList>
            <consortium name="Pathogen Informatics"/>
        </authorList>
    </citation>
    <scope>NUCLEOTIDE SEQUENCE [LARGE SCALE GENOMIC DNA]</scope>
</reference>
<dbReference type="EMBL" id="UYRU01053446">
    <property type="protein sequence ID" value="VDN12256.1"/>
    <property type="molecule type" value="Genomic_DNA"/>
</dbReference>